<dbReference type="InterPro" id="IPR042099">
    <property type="entry name" value="ANL_N_sf"/>
</dbReference>
<dbReference type="Proteomes" id="UP000000450">
    <property type="component" value="Chromosome"/>
</dbReference>
<dbReference type="Gene3D" id="3.40.50.12780">
    <property type="entry name" value="N-terminal domain of ligase-like"/>
    <property type="match status" value="1"/>
</dbReference>
<dbReference type="KEGG" id="dia:Dtpsy_1541"/>
<sequence length="494" mass="53694">MNTHPCKRQALAPLPQLLTGDALPELFEWVHGPLAHWARTRPHSLALANETTQWDFATLHDRVQTRARYWDAQGAPATVLLPGDAGTLEGVVEFLGVIASGRCAAMGDPQWPAGVARAVAERLPLGSGGPAAATPQSPFYVGFTSGSTGLPKGFMRHHRSWVESFRVSLQDFGVAAATRVLAPGRMSHSLFLFGALLGLWTGAGAVLQERFSAPRALDTLRAGGAPLLVAVPSQLVLMLQWAERRQLAPIEGVELVLISGARWLRERTPALRRLFPRARIVEFYGASEASYVAWMDAEPGAPAQAVGRPFSNVDLHIGPDPRSAALPQGVPGLIWVRSPMLFMDYVNAADGTAALREGDWLSVRDMGYVDDSGLLHLCGRENRMLVTQGKNLFPEEVEARLLAHPQVAQASLQGVADGLRGLRVQAVLQWQGDAPPPGALELAAWCRAVLEPYKAPRHWWVWVGDWPQTPSGKTDHTAIARALQAPSPPLERWR</sequence>
<organism evidence="5 6">
    <name type="scientific">Acidovorax ebreus (strain TPSY)</name>
    <name type="common">Diaphorobacter sp. (strain TPSY)</name>
    <dbReference type="NCBI Taxonomy" id="535289"/>
    <lineage>
        <taxon>Bacteria</taxon>
        <taxon>Pseudomonadati</taxon>
        <taxon>Pseudomonadota</taxon>
        <taxon>Betaproteobacteria</taxon>
        <taxon>Burkholderiales</taxon>
        <taxon>Comamonadaceae</taxon>
        <taxon>Diaphorobacter</taxon>
    </lineage>
</organism>
<dbReference type="PROSITE" id="PS00455">
    <property type="entry name" value="AMP_BINDING"/>
    <property type="match status" value="1"/>
</dbReference>
<dbReference type="Pfam" id="PF13193">
    <property type="entry name" value="AMP-binding_C"/>
    <property type="match status" value="1"/>
</dbReference>
<protein>
    <submittedName>
        <fullName evidence="5">AMP-dependent synthetase and ligase</fullName>
    </submittedName>
</protein>
<dbReference type="AlphaFoldDB" id="A0A9J9Q736"/>
<evidence type="ECO:0000256" key="1">
    <source>
        <dbReference type="ARBA" id="ARBA00006432"/>
    </source>
</evidence>
<dbReference type="GO" id="GO:0031956">
    <property type="term" value="F:medium-chain fatty acid-CoA ligase activity"/>
    <property type="evidence" value="ECO:0007669"/>
    <property type="project" value="TreeGrafter"/>
</dbReference>
<reference evidence="5 6" key="1">
    <citation type="journal article" date="2010" name="J. Bacteriol.">
        <title>Completed genome sequence of the anaerobic iron-oxidizing bacterium Acidovorax ebreus strain TPSY.</title>
        <authorList>
            <person name="Byrne-Bailey K.G."/>
            <person name="Weber K.A."/>
            <person name="Chair A.H."/>
            <person name="Bose S."/>
            <person name="Knox T."/>
            <person name="Spanbauer T.L."/>
            <person name="Chertkov O."/>
            <person name="Coates J.D."/>
        </authorList>
    </citation>
    <scope>NUCLEOTIDE SEQUENCE [LARGE SCALE GENOMIC DNA]</scope>
    <source>
        <strain evidence="5 6">TPSY</strain>
    </source>
</reference>
<evidence type="ECO:0000259" key="4">
    <source>
        <dbReference type="Pfam" id="PF13193"/>
    </source>
</evidence>
<name>A0A9J9Q736_ACIET</name>
<keyword evidence="6" id="KW-1185">Reference proteome</keyword>
<dbReference type="InterPro" id="IPR020845">
    <property type="entry name" value="AMP-binding_CS"/>
</dbReference>
<dbReference type="Gene3D" id="3.30.300.30">
    <property type="match status" value="1"/>
</dbReference>
<gene>
    <name evidence="5" type="ordered locus">Dtpsy_1541</name>
</gene>
<evidence type="ECO:0000313" key="5">
    <source>
        <dbReference type="EMBL" id="ACM33002.1"/>
    </source>
</evidence>
<feature type="domain" description="AMP-dependent synthetase/ligase" evidence="3">
    <location>
        <begin position="131"/>
        <end position="345"/>
    </location>
</feature>
<feature type="domain" description="AMP-binding enzyme C-terminal" evidence="4">
    <location>
        <begin position="396"/>
        <end position="473"/>
    </location>
</feature>
<dbReference type="EMBL" id="CP001392">
    <property type="protein sequence ID" value="ACM33002.1"/>
    <property type="molecule type" value="Genomic_DNA"/>
</dbReference>
<dbReference type="PANTHER" id="PTHR43201:SF5">
    <property type="entry name" value="MEDIUM-CHAIN ACYL-COA LIGASE ACSF2, MITOCHONDRIAL"/>
    <property type="match status" value="1"/>
</dbReference>
<dbReference type="InterPro" id="IPR000873">
    <property type="entry name" value="AMP-dep_synth/lig_dom"/>
</dbReference>
<keyword evidence="2 5" id="KW-0436">Ligase</keyword>
<evidence type="ECO:0000256" key="2">
    <source>
        <dbReference type="ARBA" id="ARBA00022598"/>
    </source>
</evidence>
<dbReference type="InterPro" id="IPR025110">
    <property type="entry name" value="AMP-bd_C"/>
</dbReference>
<dbReference type="Pfam" id="PF00501">
    <property type="entry name" value="AMP-binding"/>
    <property type="match status" value="1"/>
</dbReference>
<dbReference type="SUPFAM" id="SSF56801">
    <property type="entry name" value="Acetyl-CoA synthetase-like"/>
    <property type="match status" value="1"/>
</dbReference>
<dbReference type="RefSeq" id="WP_015913113.1">
    <property type="nucleotide sequence ID" value="NC_011992.1"/>
</dbReference>
<accession>A0A9J9Q736</accession>
<dbReference type="GO" id="GO:0006631">
    <property type="term" value="P:fatty acid metabolic process"/>
    <property type="evidence" value="ECO:0007669"/>
    <property type="project" value="TreeGrafter"/>
</dbReference>
<proteinExistence type="inferred from homology"/>
<evidence type="ECO:0000313" key="6">
    <source>
        <dbReference type="Proteomes" id="UP000000450"/>
    </source>
</evidence>
<comment type="similarity">
    <text evidence="1">Belongs to the ATP-dependent AMP-binding enzyme family.</text>
</comment>
<evidence type="ECO:0000259" key="3">
    <source>
        <dbReference type="Pfam" id="PF00501"/>
    </source>
</evidence>
<dbReference type="PANTHER" id="PTHR43201">
    <property type="entry name" value="ACYL-COA SYNTHETASE"/>
    <property type="match status" value="1"/>
</dbReference>
<dbReference type="InterPro" id="IPR045851">
    <property type="entry name" value="AMP-bd_C_sf"/>
</dbReference>